<protein>
    <submittedName>
        <fullName evidence="1">Uncharacterized protein</fullName>
    </submittedName>
</protein>
<dbReference type="AlphaFoldDB" id="A0A2A2ZAV8"/>
<organism evidence="1 2">
    <name type="scientific">Mycobacterium avium</name>
    <dbReference type="NCBI Taxonomy" id="1764"/>
    <lineage>
        <taxon>Bacteria</taxon>
        <taxon>Bacillati</taxon>
        <taxon>Actinomycetota</taxon>
        <taxon>Actinomycetes</taxon>
        <taxon>Mycobacteriales</taxon>
        <taxon>Mycobacteriaceae</taxon>
        <taxon>Mycobacterium</taxon>
        <taxon>Mycobacterium avium complex (MAC)</taxon>
    </lineage>
</organism>
<dbReference type="RefSeq" id="WP_033717882.1">
    <property type="nucleotide sequence ID" value="NZ_JAAILH010000067.1"/>
</dbReference>
<accession>A0A2A2ZAV8</accession>
<name>A0A2A2ZAV8_MYCAV</name>
<gene>
    <name evidence="1" type="ORF">CKJ66_28275</name>
</gene>
<dbReference type="GeneID" id="75271615"/>
<reference evidence="1 2" key="1">
    <citation type="submission" date="2017-08" db="EMBL/GenBank/DDBJ databases">
        <title>Phylogenetic analysis of Mycobacterium avium complex whole genomes.</title>
        <authorList>
            <person name="Caverly L.J."/>
            <person name="Spilker T."/>
            <person name="Lipuma J."/>
        </authorList>
    </citation>
    <scope>NUCLEOTIDE SEQUENCE [LARGE SCALE GENOMIC DNA]</scope>
    <source>
        <strain evidence="1 2">FLAC0165</strain>
    </source>
</reference>
<evidence type="ECO:0000313" key="1">
    <source>
        <dbReference type="EMBL" id="PBA23490.1"/>
    </source>
</evidence>
<dbReference type="EMBL" id="NSFD01000067">
    <property type="protein sequence ID" value="PBA23490.1"/>
    <property type="molecule type" value="Genomic_DNA"/>
</dbReference>
<dbReference type="Proteomes" id="UP000217768">
    <property type="component" value="Unassembled WGS sequence"/>
</dbReference>
<evidence type="ECO:0000313" key="2">
    <source>
        <dbReference type="Proteomes" id="UP000217768"/>
    </source>
</evidence>
<sequence>MSSSTPRCRIVYDDEFRSDFAEGLRRDPSTEAMQRGFEELADTLGKLVDRPDEVALVVAVSLASAVQRRQPGLAYHSDRGTGTVAARTMRRTDGDIEVIIESGFLTEVDAYGQGRFTAAGQPQLSRRGLAQMRKTIIHEAQHATMHQRNSGYDQFEVSKHASDYPRWDYAVAAKILDEYRAEWNAAQHDSRQPPSVNDTLDVLEHLGSELAAADARYQAAPTPVAVATLMEDVYNACAAYWTWIAYWAAQFRGNQILVGAEIQNLNLWKRYVGSTWAALIQILDEVPIEDLGAPEAKLRQAAARVARHWVPQSLHQIGFRHVVTPGGEAFYIDHYDFPSERS</sequence>
<proteinExistence type="predicted"/>
<comment type="caution">
    <text evidence="1">The sequence shown here is derived from an EMBL/GenBank/DDBJ whole genome shotgun (WGS) entry which is preliminary data.</text>
</comment>